<evidence type="ECO:0000256" key="1">
    <source>
        <dbReference type="SAM" id="Phobius"/>
    </source>
</evidence>
<organism evidence="2 3">
    <name type="scientific">Mycena pura</name>
    <dbReference type="NCBI Taxonomy" id="153505"/>
    <lineage>
        <taxon>Eukaryota</taxon>
        <taxon>Fungi</taxon>
        <taxon>Dikarya</taxon>
        <taxon>Basidiomycota</taxon>
        <taxon>Agaricomycotina</taxon>
        <taxon>Agaricomycetes</taxon>
        <taxon>Agaricomycetidae</taxon>
        <taxon>Agaricales</taxon>
        <taxon>Marasmiineae</taxon>
        <taxon>Mycenaceae</taxon>
        <taxon>Mycena</taxon>
    </lineage>
</organism>
<reference evidence="2" key="1">
    <citation type="submission" date="2023-03" db="EMBL/GenBank/DDBJ databases">
        <title>Massive genome expansion in bonnet fungi (Mycena s.s.) driven by repeated elements and novel gene families across ecological guilds.</title>
        <authorList>
            <consortium name="Lawrence Berkeley National Laboratory"/>
            <person name="Harder C.B."/>
            <person name="Miyauchi S."/>
            <person name="Viragh M."/>
            <person name="Kuo A."/>
            <person name="Thoen E."/>
            <person name="Andreopoulos B."/>
            <person name="Lu D."/>
            <person name="Skrede I."/>
            <person name="Drula E."/>
            <person name="Henrissat B."/>
            <person name="Morin E."/>
            <person name="Kohler A."/>
            <person name="Barry K."/>
            <person name="LaButti K."/>
            <person name="Morin E."/>
            <person name="Salamov A."/>
            <person name="Lipzen A."/>
            <person name="Mereny Z."/>
            <person name="Hegedus B."/>
            <person name="Baldrian P."/>
            <person name="Stursova M."/>
            <person name="Weitz H."/>
            <person name="Taylor A."/>
            <person name="Grigoriev I.V."/>
            <person name="Nagy L.G."/>
            <person name="Martin F."/>
            <person name="Kauserud H."/>
        </authorList>
    </citation>
    <scope>NUCLEOTIDE SEQUENCE</scope>
    <source>
        <strain evidence="2">9144</strain>
    </source>
</reference>
<keyword evidence="1" id="KW-0812">Transmembrane</keyword>
<protein>
    <submittedName>
        <fullName evidence="2">Uncharacterized protein</fullName>
    </submittedName>
</protein>
<dbReference type="EMBL" id="JARJCW010000039">
    <property type="protein sequence ID" value="KAJ7206508.1"/>
    <property type="molecule type" value="Genomic_DNA"/>
</dbReference>
<sequence>MLASTRSRLLIFYTAIEFGYIYSPVLPYLPQRTVMFTRRVLIFCVSLISSLSSVQTPDIVISGLEWDLVPSLPSNPVLPVCNDSGVDKVNIISVDLPALSPAFSPAYSPAYSPFSPAYHSLLDPDIIQILEGVALLVELALLLWNSVPPRRGKLFARTARRAICSGINLALSARVLALLELVAVNFVELPFDAGFAYIALAFAPHPALETVERMTVMELYRLLLFKARPLLLPYPVLLTAAQARRVVRCGCVVALSLYALFLVDVGGGNLVDLPFDVTVMCITWAVVLLRPVWKATEGVLFRLHALEISCKIIRAPRVLETIVLSLPLDVSFEHIGWALAKQVDWIVIVAFPPLAPFSSRVRARHPAALEHGTGAVTRSRFSEDHGYPRLPPVISTTVRFTVASPPPNGTTVNISAFVCQRGDCCGMWDLGTPGSPCCAVAYGAVGHAPRADAPSGKCSAVSEAAARVPLWHVGSRDAWVSMLRGRRRRSRTLAPRAGGRAFHRGSVLLCLRQLSLASIRKFDTLGW</sequence>
<keyword evidence="1" id="KW-1133">Transmembrane helix</keyword>
<dbReference type="Proteomes" id="UP001219525">
    <property type="component" value="Unassembled WGS sequence"/>
</dbReference>
<feature type="transmembrane region" description="Helical" evidence="1">
    <location>
        <begin position="12"/>
        <end position="29"/>
    </location>
</feature>
<keyword evidence="3" id="KW-1185">Reference proteome</keyword>
<gene>
    <name evidence="2" type="ORF">GGX14DRAFT_637389</name>
</gene>
<name>A0AAD6VGL0_9AGAR</name>
<evidence type="ECO:0000313" key="3">
    <source>
        <dbReference type="Proteomes" id="UP001219525"/>
    </source>
</evidence>
<evidence type="ECO:0000313" key="2">
    <source>
        <dbReference type="EMBL" id="KAJ7206508.1"/>
    </source>
</evidence>
<dbReference type="AlphaFoldDB" id="A0AAD6VGL0"/>
<comment type="caution">
    <text evidence="2">The sequence shown here is derived from an EMBL/GenBank/DDBJ whole genome shotgun (WGS) entry which is preliminary data.</text>
</comment>
<keyword evidence="1" id="KW-0472">Membrane</keyword>
<proteinExistence type="predicted"/>
<accession>A0AAD6VGL0</accession>